<dbReference type="Proteomes" id="UP001177021">
    <property type="component" value="Unassembled WGS sequence"/>
</dbReference>
<organism evidence="1 2">
    <name type="scientific">Trifolium pratense</name>
    <name type="common">Red clover</name>
    <dbReference type="NCBI Taxonomy" id="57577"/>
    <lineage>
        <taxon>Eukaryota</taxon>
        <taxon>Viridiplantae</taxon>
        <taxon>Streptophyta</taxon>
        <taxon>Embryophyta</taxon>
        <taxon>Tracheophyta</taxon>
        <taxon>Spermatophyta</taxon>
        <taxon>Magnoliopsida</taxon>
        <taxon>eudicotyledons</taxon>
        <taxon>Gunneridae</taxon>
        <taxon>Pentapetalae</taxon>
        <taxon>rosids</taxon>
        <taxon>fabids</taxon>
        <taxon>Fabales</taxon>
        <taxon>Fabaceae</taxon>
        <taxon>Papilionoideae</taxon>
        <taxon>50 kb inversion clade</taxon>
        <taxon>NPAAA clade</taxon>
        <taxon>Hologalegina</taxon>
        <taxon>IRL clade</taxon>
        <taxon>Trifolieae</taxon>
        <taxon>Trifolium</taxon>
    </lineage>
</organism>
<sequence>MMNRHVPVYVPSTSPDSELSNIESEEYIDYHGKRADTRKHGGLRPAAIACVVEMLLSLITSCNGVTLVDYFLKSMHYSVAESSNMVTNFLGTAFLLSIFWGFISDSYLTRFTVFVISGILQLMGLLMLTYQAQNPNLQPPENQTPSFIEAIFLYIGLYAIAIGVGGVRATLPAHGGDQLDENNKSLISSYFSWYFFCLCIGGLLSTSVMVPIEQKYGWSTNFMIMVFVMSLALCTFVAGFPLYRYKIPSGSPLTRIIQVMYIFVFVASVRNTTVSTVGSLNHDVTEHLLEREQSRDKFKFLNKALMDSNISVSQVKETKTFLGLLPIFVTTIMMNCCVAQILTFSVQQGNLMNKKLYNLTIPTQSIAVIPILISLIFIILFEQFKKINKHKDTTNIKFSKPLFRIGLGLALVSISMFVASIIESMRLEAFKNGKTLHVFWLTFQYILLGIGDTLTLGGMLEFFYSEAPESMRSICTSLSWCSSSMGLFLSSLLVSLSNAISGKFGMQWFGGKDLNHSRLDLFYALLCVINVLNFMLYVYFAKRY</sequence>
<keyword evidence="2" id="KW-1185">Reference proteome</keyword>
<protein>
    <submittedName>
        <fullName evidence="1">Uncharacterized protein</fullName>
    </submittedName>
</protein>
<reference evidence="1" key="1">
    <citation type="submission" date="2023-10" db="EMBL/GenBank/DDBJ databases">
        <authorList>
            <person name="Rodriguez Cubillos JULIANA M."/>
            <person name="De Vega J."/>
        </authorList>
    </citation>
    <scope>NUCLEOTIDE SEQUENCE</scope>
</reference>
<evidence type="ECO:0000313" key="2">
    <source>
        <dbReference type="Proteomes" id="UP001177021"/>
    </source>
</evidence>
<dbReference type="EMBL" id="CASHSV030000615">
    <property type="protein sequence ID" value="CAJ2670013.1"/>
    <property type="molecule type" value="Genomic_DNA"/>
</dbReference>
<gene>
    <name evidence="1" type="ORF">MILVUS5_LOCUS34115</name>
</gene>
<accession>A0ACB0LN64</accession>
<comment type="caution">
    <text evidence="1">The sequence shown here is derived from an EMBL/GenBank/DDBJ whole genome shotgun (WGS) entry which is preliminary data.</text>
</comment>
<proteinExistence type="predicted"/>
<evidence type="ECO:0000313" key="1">
    <source>
        <dbReference type="EMBL" id="CAJ2670013.1"/>
    </source>
</evidence>
<name>A0ACB0LN64_TRIPR</name>